<feature type="domain" description="Transposase MuDR plant" evidence="1">
    <location>
        <begin position="3"/>
        <end position="59"/>
    </location>
</feature>
<dbReference type="Proteomes" id="UP000467841">
    <property type="component" value="Unassembled WGS sequence"/>
</dbReference>
<evidence type="ECO:0000313" key="2">
    <source>
        <dbReference type="EMBL" id="CAA7026169.1"/>
    </source>
</evidence>
<reference evidence="2" key="1">
    <citation type="submission" date="2020-01" db="EMBL/GenBank/DDBJ databases">
        <authorList>
            <person name="Mishra B."/>
        </authorList>
    </citation>
    <scope>NUCLEOTIDE SEQUENCE [LARGE SCALE GENOMIC DNA]</scope>
</reference>
<dbReference type="Pfam" id="PF03108">
    <property type="entry name" value="DBD_Tnp_Mut"/>
    <property type="match status" value="1"/>
</dbReference>
<keyword evidence="3" id="KW-1185">Reference proteome</keyword>
<evidence type="ECO:0000313" key="3">
    <source>
        <dbReference type="Proteomes" id="UP000467841"/>
    </source>
</evidence>
<organism evidence="2 3">
    <name type="scientific">Microthlaspi erraticum</name>
    <dbReference type="NCBI Taxonomy" id="1685480"/>
    <lineage>
        <taxon>Eukaryota</taxon>
        <taxon>Viridiplantae</taxon>
        <taxon>Streptophyta</taxon>
        <taxon>Embryophyta</taxon>
        <taxon>Tracheophyta</taxon>
        <taxon>Spermatophyta</taxon>
        <taxon>Magnoliopsida</taxon>
        <taxon>eudicotyledons</taxon>
        <taxon>Gunneridae</taxon>
        <taxon>Pentapetalae</taxon>
        <taxon>rosids</taxon>
        <taxon>malvids</taxon>
        <taxon>Brassicales</taxon>
        <taxon>Brassicaceae</taxon>
        <taxon>Coluteocarpeae</taxon>
        <taxon>Microthlaspi</taxon>
    </lineage>
</organism>
<dbReference type="EMBL" id="CACVBM020001050">
    <property type="protein sequence ID" value="CAA7026169.1"/>
    <property type="molecule type" value="Genomic_DNA"/>
</dbReference>
<dbReference type="AlphaFoldDB" id="A0A6D2IF17"/>
<sequence>MLFKHKQHFKTTLAIYALKNLFRFRYHKHAHNYTVARCISRKCDWRIMVKQVCESQTYEVKKAHLKHICEVDVRGSYTKHATSKAIAAMLRSKYESCVRPRSKDLPAVGLKNLQSRMQTNKGVHVSSEVDSENDESWLWFFEKLVDVISDGADFTLVSDMAPSIASAKEVHYLLTHHGSCLLHIQRHVNQKFTKRRQ</sequence>
<evidence type="ECO:0000259" key="1">
    <source>
        <dbReference type="Pfam" id="PF03108"/>
    </source>
</evidence>
<dbReference type="InterPro" id="IPR004332">
    <property type="entry name" value="Transposase_MuDR"/>
</dbReference>
<accession>A0A6D2IF17</accession>
<comment type="caution">
    <text evidence="2">The sequence shown here is derived from an EMBL/GenBank/DDBJ whole genome shotgun (WGS) entry which is preliminary data.</text>
</comment>
<dbReference type="PANTHER" id="PTHR31973">
    <property type="entry name" value="POLYPROTEIN, PUTATIVE-RELATED"/>
    <property type="match status" value="1"/>
</dbReference>
<dbReference type="PANTHER" id="PTHR31973:SF195">
    <property type="entry name" value="MUDR FAMILY TRANSPOSASE"/>
    <property type="match status" value="1"/>
</dbReference>
<protein>
    <recommendedName>
        <fullName evidence="1">Transposase MuDR plant domain-containing protein</fullName>
    </recommendedName>
</protein>
<proteinExistence type="predicted"/>
<gene>
    <name evidence="2" type="ORF">MERR_LOCUS13404</name>
</gene>
<name>A0A6D2IF17_9BRAS</name>